<dbReference type="Proteomes" id="UP001454036">
    <property type="component" value="Unassembled WGS sequence"/>
</dbReference>
<name>A0AAV3R3Q5_LITER</name>
<dbReference type="InterPro" id="IPR002156">
    <property type="entry name" value="RNaseH_domain"/>
</dbReference>
<dbReference type="Gene3D" id="3.30.420.10">
    <property type="entry name" value="Ribonuclease H-like superfamily/Ribonuclease H"/>
    <property type="match status" value="1"/>
</dbReference>
<gene>
    <name evidence="2" type="ORF">LIER_24327</name>
</gene>
<dbReference type="GO" id="GO:0003676">
    <property type="term" value="F:nucleic acid binding"/>
    <property type="evidence" value="ECO:0007669"/>
    <property type="project" value="InterPro"/>
</dbReference>
<dbReference type="GO" id="GO:0004523">
    <property type="term" value="F:RNA-DNA hybrid ribonuclease activity"/>
    <property type="evidence" value="ECO:0007669"/>
    <property type="project" value="InterPro"/>
</dbReference>
<evidence type="ECO:0000259" key="1">
    <source>
        <dbReference type="Pfam" id="PF13456"/>
    </source>
</evidence>
<evidence type="ECO:0000313" key="2">
    <source>
        <dbReference type="EMBL" id="GAA0169951.1"/>
    </source>
</evidence>
<dbReference type="CDD" id="cd09279">
    <property type="entry name" value="RNase_HI_like"/>
    <property type="match status" value="1"/>
</dbReference>
<keyword evidence="3" id="KW-1185">Reference proteome</keyword>
<feature type="domain" description="RNase H type-1" evidence="1">
    <location>
        <begin position="65"/>
        <end position="173"/>
    </location>
</feature>
<protein>
    <recommendedName>
        <fullName evidence="1">RNase H type-1 domain-containing protein</fullName>
    </recommendedName>
</protein>
<dbReference type="SUPFAM" id="SSF53098">
    <property type="entry name" value="Ribonuclease H-like"/>
    <property type="match status" value="1"/>
</dbReference>
<accession>A0AAV3R3Q5</accession>
<comment type="caution">
    <text evidence="2">The sequence shown here is derived from an EMBL/GenBank/DDBJ whole genome shotgun (WGS) entry which is preliminary data.</text>
</comment>
<dbReference type="PANTHER" id="PTHR48475:SF2">
    <property type="entry name" value="RIBONUCLEASE H"/>
    <property type="match status" value="1"/>
</dbReference>
<evidence type="ECO:0000313" key="3">
    <source>
        <dbReference type="Proteomes" id="UP001454036"/>
    </source>
</evidence>
<reference evidence="2 3" key="1">
    <citation type="submission" date="2024-01" db="EMBL/GenBank/DDBJ databases">
        <title>The complete chloroplast genome sequence of Lithospermum erythrorhizon: insights into the phylogenetic relationship among Boraginaceae species and the maternal lineages of purple gromwells.</title>
        <authorList>
            <person name="Okada T."/>
            <person name="Watanabe K."/>
        </authorList>
    </citation>
    <scope>NUCLEOTIDE SEQUENCE [LARGE SCALE GENOMIC DNA]</scope>
</reference>
<dbReference type="InterPro" id="IPR036397">
    <property type="entry name" value="RNaseH_sf"/>
</dbReference>
<dbReference type="PANTHER" id="PTHR48475">
    <property type="entry name" value="RIBONUCLEASE H"/>
    <property type="match status" value="1"/>
</dbReference>
<sequence>MLVKRKERGHQLENLRETFEQLRASNIKVQAIANVIIECTARPPQRVSGLEESRPKPTPEWTLHVDGAKNSKGSGARQLIYGPNGIEMEYALCFNFEATNNEAEYEALVAGLELVRSLSKLMIDQIRGDYGIKNESLIKYHAKATTLARGFTYIVFEYMAHTENEQVDRLSKLATTYYDELPKKVYVEVRDQRAYEETPVKAVLEEPQDCVENQ</sequence>
<dbReference type="EMBL" id="BAABME010007036">
    <property type="protein sequence ID" value="GAA0169951.1"/>
    <property type="molecule type" value="Genomic_DNA"/>
</dbReference>
<dbReference type="Pfam" id="PF13456">
    <property type="entry name" value="RVT_3"/>
    <property type="match status" value="1"/>
</dbReference>
<proteinExistence type="predicted"/>
<dbReference type="AlphaFoldDB" id="A0AAV3R3Q5"/>
<organism evidence="2 3">
    <name type="scientific">Lithospermum erythrorhizon</name>
    <name type="common">Purple gromwell</name>
    <name type="synonym">Lithospermum officinale var. erythrorhizon</name>
    <dbReference type="NCBI Taxonomy" id="34254"/>
    <lineage>
        <taxon>Eukaryota</taxon>
        <taxon>Viridiplantae</taxon>
        <taxon>Streptophyta</taxon>
        <taxon>Embryophyta</taxon>
        <taxon>Tracheophyta</taxon>
        <taxon>Spermatophyta</taxon>
        <taxon>Magnoliopsida</taxon>
        <taxon>eudicotyledons</taxon>
        <taxon>Gunneridae</taxon>
        <taxon>Pentapetalae</taxon>
        <taxon>asterids</taxon>
        <taxon>lamiids</taxon>
        <taxon>Boraginales</taxon>
        <taxon>Boraginaceae</taxon>
        <taxon>Boraginoideae</taxon>
        <taxon>Lithospermeae</taxon>
        <taxon>Lithospermum</taxon>
    </lineage>
</organism>
<dbReference type="InterPro" id="IPR012337">
    <property type="entry name" value="RNaseH-like_sf"/>
</dbReference>